<organism evidence="3 4">
    <name type="scientific">Rhizopus stolonifer</name>
    <name type="common">Rhizopus nigricans</name>
    <dbReference type="NCBI Taxonomy" id="4846"/>
    <lineage>
        <taxon>Eukaryota</taxon>
        <taxon>Fungi</taxon>
        <taxon>Fungi incertae sedis</taxon>
        <taxon>Mucoromycota</taxon>
        <taxon>Mucoromycotina</taxon>
        <taxon>Mucoromycetes</taxon>
        <taxon>Mucorales</taxon>
        <taxon>Mucorineae</taxon>
        <taxon>Rhizopodaceae</taxon>
        <taxon>Rhizopus</taxon>
    </lineage>
</organism>
<feature type="compositionally biased region" description="Low complexity" evidence="1">
    <location>
        <begin position="466"/>
        <end position="494"/>
    </location>
</feature>
<dbReference type="AlphaFoldDB" id="A0A367KMJ8"/>
<evidence type="ECO:0000259" key="2">
    <source>
        <dbReference type="Pfam" id="PF00339"/>
    </source>
</evidence>
<keyword evidence="4" id="KW-1185">Reference proteome</keyword>
<name>A0A367KMJ8_RHIST</name>
<dbReference type="EMBL" id="PJQM01001023">
    <property type="protein sequence ID" value="RCI03426.1"/>
    <property type="molecule type" value="Genomic_DNA"/>
</dbReference>
<dbReference type="Gene3D" id="2.60.40.640">
    <property type="match status" value="1"/>
</dbReference>
<dbReference type="STRING" id="4846.A0A367KMJ8"/>
<feature type="compositionally biased region" description="Polar residues" evidence="1">
    <location>
        <begin position="360"/>
        <end position="369"/>
    </location>
</feature>
<dbReference type="OrthoDB" id="2333384at2759"/>
<evidence type="ECO:0000313" key="3">
    <source>
        <dbReference type="EMBL" id="RCI03426.1"/>
    </source>
</evidence>
<proteinExistence type="predicted"/>
<feature type="region of interest" description="Disordered" evidence="1">
    <location>
        <begin position="322"/>
        <end position="370"/>
    </location>
</feature>
<comment type="caution">
    <text evidence="3">The sequence shown here is derived from an EMBL/GenBank/DDBJ whole genome shotgun (WGS) entry which is preliminary data.</text>
</comment>
<feature type="compositionally biased region" description="Basic and acidic residues" evidence="1">
    <location>
        <begin position="336"/>
        <end position="356"/>
    </location>
</feature>
<dbReference type="Pfam" id="PF00339">
    <property type="entry name" value="Arrestin_N"/>
    <property type="match status" value="1"/>
</dbReference>
<evidence type="ECO:0000256" key="1">
    <source>
        <dbReference type="SAM" id="MobiDB-lite"/>
    </source>
</evidence>
<reference evidence="3 4" key="1">
    <citation type="journal article" date="2018" name="G3 (Bethesda)">
        <title>Phylogenetic and Phylogenomic Definition of Rhizopus Species.</title>
        <authorList>
            <person name="Gryganskyi A.P."/>
            <person name="Golan J."/>
            <person name="Dolatabadi S."/>
            <person name="Mondo S."/>
            <person name="Robb S."/>
            <person name="Idnurm A."/>
            <person name="Muszewska A."/>
            <person name="Steczkiewicz K."/>
            <person name="Masonjones S."/>
            <person name="Liao H.L."/>
            <person name="Gajdeczka M.T."/>
            <person name="Anike F."/>
            <person name="Vuek A."/>
            <person name="Anishchenko I.M."/>
            <person name="Voigt K."/>
            <person name="de Hoog G.S."/>
            <person name="Smith M.E."/>
            <person name="Heitman J."/>
            <person name="Vilgalys R."/>
            <person name="Stajich J.E."/>
        </authorList>
    </citation>
    <scope>NUCLEOTIDE SEQUENCE [LARGE SCALE GENOMIC DNA]</scope>
    <source>
        <strain evidence="3 4">LSU 92-RS-03</strain>
    </source>
</reference>
<feature type="region of interest" description="Disordered" evidence="1">
    <location>
        <begin position="399"/>
        <end position="435"/>
    </location>
</feature>
<dbReference type="InterPro" id="IPR011021">
    <property type="entry name" value="Arrestin-like_N"/>
</dbReference>
<accession>A0A367KMJ8</accession>
<dbReference type="SUPFAM" id="SSF81296">
    <property type="entry name" value="E set domains"/>
    <property type="match status" value="1"/>
</dbReference>
<sequence length="564" mass="63554">MKEGFESVRIKPETNELEFIGPAKKTDNTEGKPLKGNILLTVNKATKIKSITLKFKGRSRATYTRSTDLQKFTITARIQPKLKTKPVEKTMILNTGQHTFSWELIIPNVYPRTLETKRCSINYFLELKISLGVGRSLTAECPIEIQRHLVASLQSAVKINTKCYKHTSPEKLYYEITAPRVICTDQEYFPLSITYSCFNRLSIHHVSVYLVQTEVYRIESDKKGDTSSLSKTIKYLGPSVVNYIDSQSNNTLPLLIMQKIPPTNITPGIESPLVAIYHQLDITFNLGDDNNSQTRVPIYISSTSKAFSDLPLKYDIETQPHQKPLSTQMFDSPIPQDKKQPLRKSVSEHNLCKPIEKASMSKTAGSNRQLKPINTDLANKLESIQLDDSSQAYYMSPLTNQSELSSSLSPPPRRPRKKTVSDEPLSPMMKRIPELDLPIAGRSNELTSPTLRNKLIDPYAERAIRSMSMSRSSSDNSVLSRRSSSSSSSCSSCSGPHPGRNANFPKLIELLNNRNYPEAVTSHYVSAELPPVPPNYQTDEEEDFDCLVYRDLIDDDTFSINFNV</sequence>
<feature type="domain" description="Arrestin-like N-terminal" evidence="2">
    <location>
        <begin position="30"/>
        <end position="129"/>
    </location>
</feature>
<protein>
    <recommendedName>
        <fullName evidence="2">Arrestin-like N-terminal domain-containing protein</fullName>
    </recommendedName>
</protein>
<gene>
    <name evidence="3" type="ORF">CU098_008627</name>
</gene>
<dbReference type="InterPro" id="IPR014756">
    <property type="entry name" value="Ig_E-set"/>
</dbReference>
<dbReference type="Proteomes" id="UP000253551">
    <property type="component" value="Unassembled WGS sequence"/>
</dbReference>
<evidence type="ECO:0000313" key="4">
    <source>
        <dbReference type="Proteomes" id="UP000253551"/>
    </source>
</evidence>
<dbReference type="InterPro" id="IPR014752">
    <property type="entry name" value="Arrestin-like_C"/>
</dbReference>
<feature type="region of interest" description="Disordered" evidence="1">
    <location>
        <begin position="466"/>
        <end position="498"/>
    </location>
</feature>